<organism evidence="8 9">
    <name type="scientific">Blepharisma stoltei</name>
    <dbReference type="NCBI Taxonomy" id="1481888"/>
    <lineage>
        <taxon>Eukaryota</taxon>
        <taxon>Sar</taxon>
        <taxon>Alveolata</taxon>
        <taxon>Ciliophora</taxon>
        <taxon>Postciliodesmatophora</taxon>
        <taxon>Heterotrichea</taxon>
        <taxon>Heterotrichida</taxon>
        <taxon>Blepharismidae</taxon>
        <taxon>Blepharisma</taxon>
    </lineage>
</organism>
<protein>
    <recommendedName>
        <fullName evidence="7">t-SNARE coiled-coil homology domain-containing protein</fullName>
    </recommendedName>
</protein>
<evidence type="ECO:0000256" key="1">
    <source>
        <dbReference type="ARBA" id="ARBA00004167"/>
    </source>
</evidence>
<sequence>MGEFSRKADISYQLLRLINADLRELESISGPKSYKVEKRVYQKLQELNVKVQELYDLLKIQANSPGEQKRREAIVREIEEYHSSNSRKLKNIRQKTSVEMMPTTKNPKESNLSQNDLQQQQQQMMREQDDRIDMIIENVGNIKKASRDIGDELDLHGVLLNDVERNIDKNTLKMGRVQKRMVTLIEQSSDCCLIMTIVALLFLFLFIILYL</sequence>
<name>A0AAU9K9Z9_9CILI</name>
<dbReference type="GO" id="GO:0005737">
    <property type="term" value="C:cytoplasm"/>
    <property type="evidence" value="ECO:0007669"/>
    <property type="project" value="UniProtKB-ARBA"/>
</dbReference>
<feature type="transmembrane region" description="Helical" evidence="6">
    <location>
        <begin position="193"/>
        <end position="210"/>
    </location>
</feature>
<evidence type="ECO:0000256" key="5">
    <source>
        <dbReference type="ARBA" id="ARBA00023136"/>
    </source>
</evidence>
<feature type="domain" description="T-SNARE coiled-coil homology" evidence="7">
    <location>
        <begin position="122"/>
        <end position="184"/>
    </location>
</feature>
<comment type="subcellular location">
    <subcellularLocation>
        <location evidence="1">Membrane</location>
        <topology evidence="1">Single-pass membrane protein</topology>
    </subcellularLocation>
</comment>
<dbReference type="GO" id="GO:0016020">
    <property type="term" value="C:membrane"/>
    <property type="evidence" value="ECO:0007669"/>
    <property type="project" value="UniProtKB-SubCell"/>
</dbReference>
<keyword evidence="9" id="KW-1185">Reference proteome</keyword>
<gene>
    <name evidence="8" type="ORF">BSTOLATCC_MIC59818</name>
</gene>
<reference evidence="8" key="1">
    <citation type="submission" date="2021-09" db="EMBL/GenBank/DDBJ databases">
        <authorList>
            <consortium name="AG Swart"/>
            <person name="Singh M."/>
            <person name="Singh A."/>
            <person name="Seah K."/>
            <person name="Emmerich C."/>
        </authorList>
    </citation>
    <scope>NUCLEOTIDE SEQUENCE</scope>
    <source>
        <strain evidence="8">ATCC30299</strain>
    </source>
</reference>
<dbReference type="AlphaFoldDB" id="A0AAU9K9Z9"/>
<comment type="caution">
    <text evidence="8">The sequence shown here is derived from an EMBL/GenBank/DDBJ whole genome shotgun (WGS) entry which is preliminary data.</text>
</comment>
<keyword evidence="3 6" id="KW-0812">Transmembrane</keyword>
<dbReference type="Proteomes" id="UP001162131">
    <property type="component" value="Unassembled WGS sequence"/>
</dbReference>
<dbReference type="Gene3D" id="1.20.5.110">
    <property type="match status" value="1"/>
</dbReference>
<dbReference type="PANTHER" id="PTHR12791">
    <property type="entry name" value="GOLGI SNARE BET1-RELATED"/>
    <property type="match status" value="1"/>
</dbReference>
<evidence type="ECO:0000313" key="8">
    <source>
        <dbReference type="EMBL" id="CAG9334013.1"/>
    </source>
</evidence>
<proteinExistence type="predicted"/>
<dbReference type="SMART" id="SM00397">
    <property type="entry name" value="t_SNARE"/>
    <property type="match status" value="1"/>
</dbReference>
<dbReference type="GO" id="GO:0012505">
    <property type="term" value="C:endomembrane system"/>
    <property type="evidence" value="ECO:0007669"/>
    <property type="project" value="UniProtKB-ARBA"/>
</dbReference>
<evidence type="ECO:0000256" key="2">
    <source>
        <dbReference type="ARBA" id="ARBA00022448"/>
    </source>
</evidence>
<dbReference type="SUPFAM" id="SSF58038">
    <property type="entry name" value="SNARE fusion complex"/>
    <property type="match status" value="1"/>
</dbReference>
<dbReference type="EMBL" id="CAJZBQ010000057">
    <property type="protein sequence ID" value="CAG9334013.1"/>
    <property type="molecule type" value="Genomic_DNA"/>
</dbReference>
<keyword evidence="4 6" id="KW-1133">Transmembrane helix</keyword>
<evidence type="ECO:0000259" key="7">
    <source>
        <dbReference type="PROSITE" id="PS50192"/>
    </source>
</evidence>
<dbReference type="InterPro" id="IPR000727">
    <property type="entry name" value="T_SNARE_dom"/>
</dbReference>
<dbReference type="PROSITE" id="PS50192">
    <property type="entry name" value="T_SNARE"/>
    <property type="match status" value="1"/>
</dbReference>
<evidence type="ECO:0000256" key="3">
    <source>
        <dbReference type="ARBA" id="ARBA00022692"/>
    </source>
</evidence>
<keyword evidence="2" id="KW-0813">Transport</keyword>
<evidence type="ECO:0000313" key="9">
    <source>
        <dbReference type="Proteomes" id="UP001162131"/>
    </source>
</evidence>
<accession>A0AAU9K9Z9</accession>
<keyword evidence="5 6" id="KW-0472">Membrane</keyword>
<evidence type="ECO:0000256" key="6">
    <source>
        <dbReference type="SAM" id="Phobius"/>
    </source>
</evidence>
<evidence type="ECO:0000256" key="4">
    <source>
        <dbReference type="ARBA" id="ARBA00022989"/>
    </source>
</evidence>